<dbReference type="OrthoDB" id="9805474at2"/>
<keyword evidence="3" id="KW-0548">Nucleotidyltransferase</keyword>
<dbReference type="RefSeq" id="WP_106058675.1">
    <property type="nucleotide sequence ID" value="NZ_PVXQ01000005.1"/>
</dbReference>
<name>A0A2T0BIG8_9CLOT</name>
<evidence type="ECO:0000313" key="3">
    <source>
        <dbReference type="EMBL" id="PRR83689.1"/>
    </source>
</evidence>
<dbReference type="SMART" id="SM01204">
    <property type="entry name" value="FIST_C"/>
    <property type="match status" value="1"/>
</dbReference>
<keyword evidence="3" id="KW-0808">Transferase</keyword>
<dbReference type="EMBL" id="PVXQ01000005">
    <property type="protein sequence ID" value="PRR83689.1"/>
    <property type="molecule type" value="Genomic_DNA"/>
</dbReference>
<dbReference type="AlphaFoldDB" id="A0A2T0BIG8"/>
<dbReference type="InterPro" id="IPR019494">
    <property type="entry name" value="FIST_C"/>
</dbReference>
<dbReference type="CDD" id="cd01949">
    <property type="entry name" value="GGDEF"/>
    <property type="match status" value="1"/>
</dbReference>
<dbReference type="GO" id="GO:0052621">
    <property type="term" value="F:diguanylate cyclase activity"/>
    <property type="evidence" value="ECO:0007669"/>
    <property type="project" value="UniProtKB-EC"/>
</dbReference>
<feature type="coiled-coil region" evidence="1">
    <location>
        <begin position="401"/>
        <end position="431"/>
    </location>
</feature>
<dbReference type="SMART" id="SM00267">
    <property type="entry name" value="GGDEF"/>
    <property type="match status" value="1"/>
</dbReference>
<reference evidence="3 4" key="1">
    <citation type="submission" date="2018-03" db="EMBL/GenBank/DDBJ databases">
        <title>Genome sequence of Clostridium vincentii DSM 10228.</title>
        <authorList>
            <person name="Poehlein A."/>
            <person name="Daniel R."/>
        </authorList>
    </citation>
    <scope>NUCLEOTIDE SEQUENCE [LARGE SCALE GENOMIC DNA]</scope>
    <source>
        <strain evidence="3 4">DSM 10228</strain>
    </source>
</reference>
<dbReference type="Pfam" id="PF10442">
    <property type="entry name" value="FIST_C"/>
    <property type="match status" value="1"/>
</dbReference>
<dbReference type="Gene3D" id="3.30.450.40">
    <property type="match status" value="1"/>
</dbReference>
<feature type="domain" description="GGDEF" evidence="2">
    <location>
        <begin position="635"/>
        <end position="766"/>
    </location>
</feature>
<comment type="caution">
    <text evidence="3">The sequence shown here is derived from an EMBL/GenBank/DDBJ whole genome shotgun (WGS) entry which is preliminary data.</text>
</comment>
<dbReference type="NCBIfam" id="TIGR00254">
    <property type="entry name" value="GGDEF"/>
    <property type="match status" value="1"/>
</dbReference>
<evidence type="ECO:0000256" key="1">
    <source>
        <dbReference type="SAM" id="Coils"/>
    </source>
</evidence>
<dbReference type="Proteomes" id="UP000239471">
    <property type="component" value="Unassembled WGS sequence"/>
</dbReference>
<keyword evidence="1" id="KW-0175">Coiled coil</keyword>
<dbReference type="InterPro" id="IPR043128">
    <property type="entry name" value="Rev_trsase/Diguanyl_cyclase"/>
</dbReference>
<dbReference type="InterPro" id="IPR050469">
    <property type="entry name" value="Diguanylate_Cyclase"/>
</dbReference>
<dbReference type="PANTHER" id="PTHR45138:SF9">
    <property type="entry name" value="DIGUANYLATE CYCLASE DGCM-RELATED"/>
    <property type="match status" value="1"/>
</dbReference>
<accession>A0A2T0BIG8</accession>
<dbReference type="Pfam" id="PF13185">
    <property type="entry name" value="GAF_2"/>
    <property type="match status" value="1"/>
</dbReference>
<dbReference type="Pfam" id="PF08495">
    <property type="entry name" value="FIST"/>
    <property type="match status" value="1"/>
</dbReference>
<evidence type="ECO:0000313" key="4">
    <source>
        <dbReference type="Proteomes" id="UP000239471"/>
    </source>
</evidence>
<dbReference type="PROSITE" id="PS50887">
    <property type="entry name" value="GGDEF"/>
    <property type="match status" value="1"/>
</dbReference>
<evidence type="ECO:0000259" key="2">
    <source>
        <dbReference type="PROSITE" id="PS50887"/>
    </source>
</evidence>
<organism evidence="3 4">
    <name type="scientific">Clostridium vincentii</name>
    <dbReference type="NCBI Taxonomy" id="52704"/>
    <lineage>
        <taxon>Bacteria</taxon>
        <taxon>Bacillati</taxon>
        <taxon>Bacillota</taxon>
        <taxon>Clostridia</taxon>
        <taxon>Eubacteriales</taxon>
        <taxon>Clostridiaceae</taxon>
        <taxon>Clostridium</taxon>
    </lineage>
</organism>
<dbReference type="SMART" id="SM00897">
    <property type="entry name" value="FIST"/>
    <property type="match status" value="1"/>
</dbReference>
<keyword evidence="4" id="KW-1185">Reference proteome</keyword>
<dbReference type="Gene3D" id="3.30.70.270">
    <property type="match status" value="1"/>
</dbReference>
<dbReference type="InterPro" id="IPR003018">
    <property type="entry name" value="GAF"/>
</dbReference>
<dbReference type="InterPro" id="IPR000160">
    <property type="entry name" value="GGDEF_dom"/>
</dbReference>
<dbReference type="EC" id="2.7.7.65" evidence="3"/>
<dbReference type="Pfam" id="PF00990">
    <property type="entry name" value="GGDEF"/>
    <property type="match status" value="1"/>
</dbReference>
<dbReference type="InterPro" id="IPR013702">
    <property type="entry name" value="FIST_domain_N"/>
</dbReference>
<sequence length="766" mass="86519">MKQYGYIYNNFNKMKAFVNTMDISKSDTILLQIMTGIIEVEFIKKLIDELIVLLPNSEIIGTTTSGEIYEGNIYTNSTTLSFTIFEQSKVKTALINNKTTEYELGLYIGNKSVEEDTKLMIMFANGLLISGDDILKGINSVNNDVIVCGGKAGDNDSFKETFVFTKEGITNKGIAVAFISGDQLSITTESSFCWSSIGKEMTITKAHNNTVFTIDNVTAVDIFKKYLGEDVVKNLLMYSTEIPLIIKKHDMEIARVVSHCSDDGSISFFGNVEIGDKVQFGYVDIGSLTVKPLEIFNYLKDKSLEAIFVYSCSVRRALLQKGVELEISPLVKIAPTFGFFTYGEFFSTNCSNELLNLTMTILGLSECGDTCKKSIVELDNNENLNKHFFEHKELVSKKMFINLVNEVTKELKEANEILEEQKSKIEKIKDITNSIMDINMQLLSSGEFGSLLQMILDKALEIISGANMGSILIMENNELHYKATKGYVLDNLEKATYKLEDTHQYRLCGKYGLFEPIIITDIEHYPLGSEESHKDWLTIATEEPSEILSCVIGNDGEIMGLINIFSTTKQDKFNDYDKALIKHLANDISIAYKYSKLLEDTIYMSRYDGLTKVLNRHYFRLKLAHVINKAKVLHKNIIICELDLNNLKVTNDTFGHEAGDESIKYLTDIFRTRIGANNIMGRTGGDEFELVFTNKNKSEVIALIDHIYDLCKTNPIDFNGQPIEISFAYGLAELYVDSEDIGELLKLADNRMYEKKRIMKAELRNK</sequence>
<proteinExistence type="predicted"/>
<protein>
    <submittedName>
        <fullName evidence="3">Putative diguanylate cyclase AdrA</fullName>
        <ecNumber evidence="3">2.7.7.65</ecNumber>
    </submittedName>
</protein>
<dbReference type="PANTHER" id="PTHR45138">
    <property type="entry name" value="REGULATORY COMPONENTS OF SENSORY TRANSDUCTION SYSTEM"/>
    <property type="match status" value="1"/>
</dbReference>
<gene>
    <name evidence="3" type="primary">adrA_2</name>
    <name evidence="3" type="ORF">CLVI_06360</name>
</gene>
<dbReference type="SUPFAM" id="SSF55781">
    <property type="entry name" value="GAF domain-like"/>
    <property type="match status" value="1"/>
</dbReference>
<dbReference type="InterPro" id="IPR029787">
    <property type="entry name" value="Nucleotide_cyclase"/>
</dbReference>
<dbReference type="InterPro" id="IPR029016">
    <property type="entry name" value="GAF-like_dom_sf"/>
</dbReference>
<dbReference type="SUPFAM" id="SSF55073">
    <property type="entry name" value="Nucleotide cyclase"/>
    <property type="match status" value="1"/>
</dbReference>